<feature type="compositionally biased region" description="Basic and acidic residues" evidence="1">
    <location>
        <begin position="199"/>
        <end position="218"/>
    </location>
</feature>
<organism evidence="2 3">
    <name type="scientific">Myodes glareolus</name>
    <name type="common">Bank vole</name>
    <name type="synonym">Clethrionomys glareolus</name>
    <dbReference type="NCBI Taxonomy" id="447135"/>
    <lineage>
        <taxon>Eukaryota</taxon>
        <taxon>Metazoa</taxon>
        <taxon>Chordata</taxon>
        <taxon>Craniata</taxon>
        <taxon>Vertebrata</taxon>
        <taxon>Euteleostomi</taxon>
        <taxon>Mammalia</taxon>
        <taxon>Eutheria</taxon>
        <taxon>Euarchontoglires</taxon>
        <taxon>Glires</taxon>
        <taxon>Rodentia</taxon>
        <taxon>Myomorpha</taxon>
        <taxon>Muroidea</taxon>
        <taxon>Cricetidae</taxon>
        <taxon>Arvicolinae</taxon>
        <taxon>Myodes</taxon>
    </lineage>
</organism>
<dbReference type="Proteomes" id="UP001488838">
    <property type="component" value="Unassembled WGS sequence"/>
</dbReference>
<protein>
    <submittedName>
        <fullName evidence="2">Uncharacterized protein</fullName>
    </submittedName>
</protein>
<feature type="compositionally biased region" description="Polar residues" evidence="1">
    <location>
        <begin position="9"/>
        <end position="25"/>
    </location>
</feature>
<gene>
    <name evidence="2" type="ORF">U0070_022830</name>
</gene>
<evidence type="ECO:0000313" key="3">
    <source>
        <dbReference type="Proteomes" id="UP001488838"/>
    </source>
</evidence>
<feature type="region of interest" description="Disordered" evidence="1">
    <location>
        <begin position="303"/>
        <end position="330"/>
    </location>
</feature>
<evidence type="ECO:0000256" key="1">
    <source>
        <dbReference type="SAM" id="MobiDB-lite"/>
    </source>
</evidence>
<comment type="caution">
    <text evidence="2">The sequence shown here is derived from an EMBL/GenBank/DDBJ whole genome shotgun (WGS) entry which is preliminary data.</text>
</comment>
<proteinExistence type="predicted"/>
<keyword evidence="3" id="KW-1185">Reference proteome</keyword>
<evidence type="ECO:0000313" key="2">
    <source>
        <dbReference type="EMBL" id="KAK7834859.1"/>
    </source>
</evidence>
<feature type="region of interest" description="Disordered" evidence="1">
    <location>
        <begin position="198"/>
        <end position="222"/>
    </location>
</feature>
<accession>A0AAW0K6B3</accession>
<feature type="region of interest" description="Disordered" evidence="1">
    <location>
        <begin position="1"/>
        <end position="52"/>
    </location>
</feature>
<feature type="compositionally biased region" description="Basic and acidic residues" evidence="1">
    <location>
        <begin position="26"/>
        <end position="48"/>
    </location>
</feature>
<dbReference type="AlphaFoldDB" id="A0AAW0K6B3"/>
<sequence>MEKVPDLSNIPSQHHLQTSSLTTDSRLADSKLRENPGSDATNPRREQFDYSTESNCAATTAYREATTDYSAPTPDYCAPTADHCAPTVDYCAPTADYCAPTADHCAPTVDYCAPTADYCAPTVDYFKYDVCVFTLTDYLAKYDTIHKRPLPLLGDKRFQYQPDGCVDTDWSKRRDHAKAALSEAAVEWGLCNWSADVASSDHGDRKRRSNGEIKDRKSLRTWKSHKRKHDPLGCSDYSETEHESLLGRSETGHRFNPNNFTSISLGHNSFASEYQAVQVSGVPGVVIGSQDWNENEAFLPQAALTSQPQERARPACLGESSRNKPSPKAFSGRLATLTRSPLRFQAGFAFCKKEIALYLNTGLHDTAAITSVLNFHHIYRARVFVCVCSVLLFVKWTNEHCPFASNWSASSRLFATLMAIAFVPTRP</sequence>
<reference evidence="2 3" key="1">
    <citation type="journal article" date="2023" name="bioRxiv">
        <title>Conserved and derived expression patterns and positive selection on dental genes reveal complex evolutionary context of ever-growing rodent molars.</title>
        <authorList>
            <person name="Calamari Z.T."/>
            <person name="Song A."/>
            <person name="Cohen E."/>
            <person name="Akter M."/>
            <person name="Roy R.D."/>
            <person name="Hallikas O."/>
            <person name="Christensen M.M."/>
            <person name="Li P."/>
            <person name="Marangoni P."/>
            <person name="Jernvall J."/>
            <person name="Klein O.D."/>
        </authorList>
    </citation>
    <scope>NUCLEOTIDE SEQUENCE [LARGE SCALE GENOMIC DNA]</scope>
    <source>
        <strain evidence="2">V071</strain>
    </source>
</reference>
<dbReference type="EMBL" id="JBBHLL010000003">
    <property type="protein sequence ID" value="KAK7834859.1"/>
    <property type="molecule type" value="Genomic_DNA"/>
</dbReference>
<name>A0AAW0K6B3_MYOGA</name>